<dbReference type="OrthoDB" id="5778218at2759"/>
<feature type="region of interest" description="Disordered" evidence="1">
    <location>
        <begin position="62"/>
        <end position="83"/>
    </location>
</feature>
<dbReference type="Gramene" id="ABP00037">
    <property type="protein sequence ID" value="ABP00037"/>
    <property type="gene ID" value="OSTLU_27800"/>
</dbReference>
<accession>A4S8C5</accession>
<evidence type="ECO:0000313" key="3">
    <source>
        <dbReference type="EMBL" id="ABP00037.1"/>
    </source>
</evidence>
<dbReference type="PROSITE" id="PS51788">
    <property type="entry name" value="CULT"/>
    <property type="match status" value="1"/>
</dbReference>
<gene>
    <name evidence="3" type="ORF">OSTLU_27800</name>
</gene>
<feature type="domain" description="CULT" evidence="2">
    <location>
        <begin position="307"/>
        <end position="466"/>
    </location>
</feature>
<dbReference type="Gene3D" id="2.170.150.20">
    <property type="entry name" value="Peptide methionine sulfoxide reductase"/>
    <property type="match status" value="1"/>
</dbReference>
<protein>
    <recommendedName>
        <fullName evidence="2">CULT domain-containing protein</fullName>
    </recommendedName>
</protein>
<dbReference type="HOGENOM" id="CLU_526181_0_0_1"/>
<organism evidence="3 4">
    <name type="scientific">Ostreococcus lucimarinus (strain CCE9901)</name>
    <dbReference type="NCBI Taxonomy" id="436017"/>
    <lineage>
        <taxon>Eukaryota</taxon>
        <taxon>Viridiplantae</taxon>
        <taxon>Chlorophyta</taxon>
        <taxon>Mamiellophyceae</taxon>
        <taxon>Mamiellales</taxon>
        <taxon>Bathycoccaceae</taxon>
        <taxon>Ostreococcus</taxon>
    </lineage>
</organism>
<dbReference type="GeneID" id="5005680"/>
<evidence type="ECO:0000259" key="2">
    <source>
        <dbReference type="PROSITE" id="PS51788"/>
    </source>
</evidence>
<evidence type="ECO:0000313" key="4">
    <source>
        <dbReference type="Proteomes" id="UP000001568"/>
    </source>
</evidence>
<sequence>MDAAPPCAFVEATSALAGLVPGERIEAPTESATWLWRRRSAARRTRELVAYARDGVEQGWGLEGTRETTTPEDAFRDGSLDDGDDGAVRRRSTGLVVFALDASNATGVTEEGHEPARGATFGCVGTLCQWIHRTPCFVEFRALNIVWCEFPDDFDTTKARENAFNSMHDMSLFPPVALDDVFAPSGINVYTLGVHKRDNRVHDSRKLMGKILDYLSESKREFTDAVAWKEEALRQVVEESLPVGARHPSEFSFWCLHAIPSIALDTQFRWLVLSIDDAYSRLSLILSRLQLEAVMPPNHVPVTHRCGFVLTTTRMMRQFSNIDGFRTDSVELRDTVPTAVRSKIFFNPGGWYDRYAVFARNAVDLSTVENESLRELWSTSPYELLDRTTDVVLDTDEPHPEFSWFEGYAWLPILCPRCGAHCGFEFFPDAGRDSSYWSGEDWPPNGAPPPGEAFFALTGIDAVWGGRHDDEGSRCLATFLLGGDTAVDRPPFRREALAAWARMYHTPHTRSHVERARR</sequence>
<dbReference type="RefSeq" id="XP_001421743.1">
    <property type="nucleotide sequence ID" value="XM_001421706.1"/>
</dbReference>
<dbReference type="AlphaFoldDB" id="A4S8C5"/>
<proteinExistence type="predicted"/>
<dbReference type="KEGG" id="olu:OSTLU_27800"/>
<name>A4S8C5_OSTLU</name>
<dbReference type="InterPro" id="IPR034750">
    <property type="entry name" value="CULT"/>
</dbReference>
<keyword evidence="4" id="KW-1185">Reference proteome</keyword>
<dbReference type="Proteomes" id="UP000001568">
    <property type="component" value="Chromosome 15"/>
</dbReference>
<evidence type="ECO:0000256" key="1">
    <source>
        <dbReference type="SAM" id="MobiDB-lite"/>
    </source>
</evidence>
<reference evidence="3 4" key="1">
    <citation type="journal article" date="2007" name="Proc. Natl. Acad. Sci. U.S.A.">
        <title>The tiny eukaryote Ostreococcus provides genomic insights into the paradox of plankton speciation.</title>
        <authorList>
            <person name="Palenik B."/>
            <person name="Grimwood J."/>
            <person name="Aerts A."/>
            <person name="Rouze P."/>
            <person name="Salamov A."/>
            <person name="Putnam N."/>
            <person name="Dupont C."/>
            <person name="Jorgensen R."/>
            <person name="Derelle E."/>
            <person name="Rombauts S."/>
            <person name="Zhou K."/>
            <person name="Otillar R."/>
            <person name="Merchant S.S."/>
            <person name="Podell S."/>
            <person name="Gaasterland T."/>
            <person name="Napoli C."/>
            <person name="Gendler K."/>
            <person name="Manuell A."/>
            <person name="Tai V."/>
            <person name="Vallon O."/>
            <person name="Piganeau G."/>
            <person name="Jancek S."/>
            <person name="Heijde M."/>
            <person name="Jabbari K."/>
            <person name="Bowler C."/>
            <person name="Lohr M."/>
            <person name="Robbens S."/>
            <person name="Werner G."/>
            <person name="Dubchak I."/>
            <person name="Pazour G.J."/>
            <person name="Ren Q."/>
            <person name="Paulsen I."/>
            <person name="Delwiche C."/>
            <person name="Schmutz J."/>
            <person name="Rokhsar D."/>
            <person name="Van de Peer Y."/>
            <person name="Moreau H."/>
            <person name="Grigoriev I.V."/>
        </authorList>
    </citation>
    <scope>NUCLEOTIDE SEQUENCE [LARGE SCALE GENOMIC DNA]</scope>
    <source>
        <strain evidence="3 4">CCE9901</strain>
    </source>
</reference>
<dbReference type="EMBL" id="CP000595">
    <property type="protein sequence ID" value="ABP00037.1"/>
    <property type="molecule type" value="Genomic_DNA"/>
</dbReference>